<proteinExistence type="predicted"/>
<dbReference type="EMBL" id="JBDXMI010000007">
    <property type="protein sequence ID" value="MEO9387094.1"/>
    <property type="molecule type" value="Genomic_DNA"/>
</dbReference>
<dbReference type="Proteomes" id="UP001462502">
    <property type="component" value="Unassembled WGS sequence"/>
</dbReference>
<gene>
    <name evidence="3" type="ORF">ABI908_23655</name>
</gene>
<name>A0ABV0J0N3_9NEIS</name>
<feature type="compositionally biased region" description="Basic and acidic residues" evidence="1">
    <location>
        <begin position="100"/>
        <end position="109"/>
    </location>
</feature>
<feature type="region of interest" description="Disordered" evidence="1">
    <location>
        <begin position="87"/>
        <end position="109"/>
    </location>
</feature>
<comment type="caution">
    <text evidence="3">The sequence shown here is derived from an EMBL/GenBank/DDBJ whole genome shotgun (WGS) entry which is preliminary data.</text>
</comment>
<evidence type="ECO:0000313" key="4">
    <source>
        <dbReference type="Proteomes" id="UP001462502"/>
    </source>
</evidence>
<evidence type="ECO:0000256" key="2">
    <source>
        <dbReference type="SAM" id="Phobius"/>
    </source>
</evidence>
<keyword evidence="2" id="KW-1133">Transmembrane helix</keyword>
<feature type="transmembrane region" description="Helical" evidence="2">
    <location>
        <begin position="6"/>
        <end position="29"/>
    </location>
</feature>
<keyword evidence="2" id="KW-0472">Membrane</keyword>
<sequence>MGELTLLQLFYAFFGALIVAGLAVSAIMGRKIRKIRSEKAKKASRVVDLSGGFAGFEPSSLSAFRAGELTQRNAEALLTAIRAGAKVTARKPGVSNDTSEDSRHRPATS</sequence>
<dbReference type="RefSeq" id="WP_347938065.1">
    <property type="nucleotide sequence ID" value="NZ_JBDXMI010000007.1"/>
</dbReference>
<evidence type="ECO:0000313" key="3">
    <source>
        <dbReference type="EMBL" id="MEO9387094.1"/>
    </source>
</evidence>
<reference evidence="3 4" key="1">
    <citation type="submission" date="2024-05" db="EMBL/GenBank/DDBJ databases">
        <authorList>
            <person name="De Oliveira J.P."/>
            <person name="Noriler S.A."/>
            <person name="De Oliveira A.G."/>
            <person name="Sipoli D.S."/>
        </authorList>
    </citation>
    <scope>NUCLEOTIDE SEQUENCE [LARGE SCALE GENOMIC DNA]</scope>
    <source>
        <strain evidence="3 4">LABIM192</strain>
    </source>
</reference>
<evidence type="ECO:0000256" key="1">
    <source>
        <dbReference type="SAM" id="MobiDB-lite"/>
    </source>
</evidence>
<keyword evidence="2" id="KW-0812">Transmembrane</keyword>
<accession>A0ABV0J0N3</accession>
<keyword evidence="4" id="KW-1185">Reference proteome</keyword>
<organism evidence="3 4">
    <name type="scientific">Chromobacterium phragmitis</name>
    <dbReference type="NCBI Taxonomy" id="2202141"/>
    <lineage>
        <taxon>Bacteria</taxon>
        <taxon>Pseudomonadati</taxon>
        <taxon>Pseudomonadota</taxon>
        <taxon>Betaproteobacteria</taxon>
        <taxon>Neisseriales</taxon>
        <taxon>Chromobacteriaceae</taxon>
        <taxon>Chromobacterium</taxon>
    </lineage>
</organism>
<protein>
    <submittedName>
        <fullName evidence="3">Uncharacterized protein</fullName>
    </submittedName>
</protein>